<dbReference type="EC" id="3.1.26.4" evidence="9"/>
<dbReference type="Proteomes" id="UP000189513">
    <property type="component" value="Unassembled WGS sequence"/>
</dbReference>
<dbReference type="Gene3D" id="3.30.420.10">
    <property type="entry name" value="Ribonuclease H-like superfamily/Ribonuclease H"/>
    <property type="match status" value="1"/>
</dbReference>
<dbReference type="GO" id="GO:0032299">
    <property type="term" value="C:ribonuclease H2 complex"/>
    <property type="evidence" value="ECO:0007669"/>
    <property type="project" value="TreeGrafter"/>
</dbReference>
<evidence type="ECO:0000256" key="10">
    <source>
        <dbReference type="SAM" id="MobiDB-lite"/>
    </source>
</evidence>
<reference evidence="13" key="1">
    <citation type="journal article" date="2017" name="Genome Announc.">
        <title>Genome sequences of Cyberlindnera fabianii 65, Pichia kudriavzevii 129, and Saccharomyces cerevisiae 131 isolated from fermented masau fruits in Zimbabwe.</title>
        <authorList>
            <person name="van Rijswijck I.M.H."/>
            <person name="Derks M.F.L."/>
            <person name="Abee T."/>
            <person name="de Ridder D."/>
            <person name="Smid E.J."/>
        </authorList>
    </citation>
    <scope>NUCLEOTIDE SEQUENCE [LARGE SCALE GENOMIC DNA]</scope>
    <source>
        <strain evidence="13">65</strain>
    </source>
</reference>
<feature type="binding site" evidence="8">
    <location>
        <position position="198"/>
    </location>
    <ligand>
        <name>a divalent metal cation</name>
        <dbReference type="ChEBI" id="CHEBI:60240"/>
    </ligand>
</feature>
<dbReference type="VEuPathDB" id="FungiDB:BON22_1039"/>
<feature type="region of interest" description="Disordered" evidence="10">
    <location>
        <begin position="1"/>
        <end position="73"/>
    </location>
</feature>
<sequence length="350" mass="38850">MSAAAATDSSEETPQATSPEVTPAVSTPDSTPEDNEPETKQNDDQVSWFPPSLPGHSHSHTHHTPIPKRILENPQGEVRLGVDEAGRGPVLGPMVYGISYCLTSYENELKKYGFADSKTLTEQKRTSLLQEMCTPGSELIENVGWATRSMSALDISAGMLRSRNAGNYNLNEQAHDATMNLIQEVLDLGVNLKEIFVDTVGPPVSYQAKLQKRFPQLKIRVEKKADALFPVVSAASICAKVTRDFSLNMSKRELYSTETQWGSGYPSDPNTKRWLNSSVDKIFGWSQVVRFSWGTAKEALIKNDGVDMEWEEDNEKVDYGDVTGMFSQKKTGLEAMPVSSLWYGKHISYF</sequence>
<feature type="compositionally biased region" description="Basic residues" evidence="10">
    <location>
        <begin position="57"/>
        <end position="66"/>
    </location>
</feature>
<dbReference type="OMA" id="RYSWQTA"/>
<comment type="similarity">
    <text evidence="3">Belongs to the RNase HII family. Eukaryotic subfamily.</text>
</comment>
<proteinExistence type="inferred from homology"/>
<feature type="binding site" evidence="8">
    <location>
        <position position="84"/>
    </location>
    <ligand>
        <name>a divalent metal cation</name>
        <dbReference type="ChEBI" id="CHEBI:60240"/>
    </ligand>
</feature>
<dbReference type="FunFam" id="3.30.420.10:FF:000016">
    <property type="entry name" value="Ribonuclease"/>
    <property type="match status" value="1"/>
</dbReference>
<dbReference type="SUPFAM" id="SSF53098">
    <property type="entry name" value="Ribonuclease H-like"/>
    <property type="match status" value="1"/>
</dbReference>
<dbReference type="Gene3D" id="1.10.10.460">
    <property type="entry name" value="Ribonuclease hii. Domain 2"/>
    <property type="match status" value="1"/>
</dbReference>
<comment type="catalytic activity">
    <reaction evidence="1 8 9">
        <text>Endonucleolytic cleavage to 5'-phosphomonoester.</text>
        <dbReference type="EC" id="3.1.26.4"/>
    </reaction>
</comment>
<dbReference type="PANTHER" id="PTHR10954">
    <property type="entry name" value="RIBONUCLEASE H2 SUBUNIT A"/>
    <property type="match status" value="1"/>
</dbReference>
<comment type="cofactor">
    <cofactor evidence="2">
        <name>Mg(2+)</name>
        <dbReference type="ChEBI" id="CHEBI:18420"/>
    </cofactor>
</comment>
<gene>
    <name evidence="12" type="ORF">BON22_1039</name>
</gene>
<comment type="caution">
    <text evidence="12">The sequence shown here is derived from an EMBL/GenBank/DDBJ whole genome shotgun (WGS) entry which is preliminary data.</text>
</comment>
<dbReference type="EMBL" id="MPUK01000002">
    <property type="protein sequence ID" value="ONH69245.1"/>
    <property type="molecule type" value="Genomic_DNA"/>
</dbReference>
<evidence type="ECO:0000256" key="5">
    <source>
        <dbReference type="ARBA" id="ARBA00022723"/>
    </source>
</evidence>
<keyword evidence="4 8" id="KW-0540">Nuclease</keyword>
<keyword evidence="5 8" id="KW-0479">Metal-binding</keyword>
<keyword evidence="6 8" id="KW-0255">Endonuclease</keyword>
<dbReference type="PROSITE" id="PS51975">
    <property type="entry name" value="RNASE_H_2"/>
    <property type="match status" value="1"/>
</dbReference>
<evidence type="ECO:0000256" key="9">
    <source>
        <dbReference type="RuleBase" id="RU003515"/>
    </source>
</evidence>
<dbReference type="AlphaFoldDB" id="A0A1V2LC60"/>
<dbReference type="InterPro" id="IPR001352">
    <property type="entry name" value="RNase_HII/HIII"/>
</dbReference>
<keyword evidence="7 8" id="KW-0378">Hydrolase</keyword>
<dbReference type="GO" id="GO:0043137">
    <property type="term" value="P:DNA replication, removal of RNA primer"/>
    <property type="evidence" value="ECO:0007669"/>
    <property type="project" value="TreeGrafter"/>
</dbReference>
<dbReference type="FunFam" id="1.10.10.460:FF:000001">
    <property type="entry name" value="Ribonuclease"/>
    <property type="match status" value="1"/>
</dbReference>
<dbReference type="STRING" id="36022.A0A1V2LC60"/>
<evidence type="ECO:0000259" key="11">
    <source>
        <dbReference type="PROSITE" id="PS51975"/>
    </source>
</evidence>
<evidence type="ECO:0000256" key="3">
    <source>
        <dbReference type="ARBA" id="ARBA00007058"/>
    </source>
</evidence>
<dbReference type="InterPro" id="IPR012337">
    <property type="entry name" value="RNaseH-like_sf"/>
</dbReference>
<evidence type="ECO:0000256" key="6">
    <source>
        <dbReference type="ARBA" id="ARBA00022759"/>
    </source>
</evidence>
<dbReference type="GO" id="GO:0004523">
    <property type="term" value="F:RNA-DNA hybrid ribonuclease activity"/>
    <property type="evidence" value="ECO:0007669"/>
    <property type="project" value="UniProtKB-UniRule"/>
</dbReference>
<dbReference type="PANTHER" id="PTHR10954:SF7">
    <property type="entry name" value="RIBONUCLEASE H2 SUBUNIT A"/>
    <property type="match status" value="1"/>
</dbReference>
<feature type="binding site" evidence="8">
    <location>
        <position position="83"/>
    </location>
    <ligand>
        <name>a divalent metal cation</name>
        <dbReference type="ChEBI" id="CHEBI:60240"/>
    </ligand>
</feature>
<accession>A0A1V2LC60</accession>
<feature type="compositionally biased region" description="Polar residues" evidence="10">
    <location>
        <begin position="12"/>
        <end position="30"/>
    </location>
</feature>
<evidence type="ECO:0000313" key="13">
    <source>
        <dbReference type="Proteomes" id="UP000189513"/>
    </source>
</evidence>
<evidence type="ECO:0000256" key="8">
    <source>
        <dbReference type="PROSITE-ProRule" id="PRU01319"/>
    </source>
</evidence>
<dbReference type="InterPro" id="IPR024567">
    <property type="entry name" value="RNase_HII/HIII_dom"/>
</dbReference>
<comment type="function">
    <text evidence="9">Endonuclease that specifically degrades the RNA of RNA-DNA hybrids.</text>
</comment>
<evidence type="ECO:0000256" key="7">
    <source>
        <dbReference type="ARBA" id="ARBA00022801"/>
    </source>
</evidence>
<dbReference type="InterPro" id="IPR004649">
    <property type="entry name" value="RNase_H2_suA"/>
</dbReference>
<dbReference type="InterPro" id="IPR036397">
    <property type="entry name" value="RNaseH_sf"/>
</dbReference>
<dbReference type="GO" id="GO:0006298">
    <property type="term" value="P:mismatch repair"/>
    <property type="evidence" value="ECO:0007669"/>
    <property type="project" value="TreeGrafter"/>
</dbReference>
<protein>
    <recommendedName>
        <fullName evidence="9">Ribonuclease</fullName>
        <ecNumber evidence="9">3.1.26.4</ecNumber>
    </recommendedName>
</protein>
<dbReference type="NCBIfam" id="TIGR00729">
    <property type="entry name" value="ribonuclease HII"/>
    <property type="match status" value="1"/>
</dbReference>
<evidence type="ECO:0000256" key="4">
    <source>
        <dbReference type="ARBA" id="ARBA00022722"/>
    </source>
</evidence>
<comment type="cofactor">
    <cofactor evidence="8">
        <name>Mn(2+)</name>
        <dbReference type="ChEBI" id="CHEBI:29035"/>
    </cofactor>
    <cofactor evidence="8">
        <name>Mg(2+)</name>
        <dbReference type="ChEBI" id="CHEBI:18420"/>
    </cofactor>
    <text evidence="8">Manganese or magnesium. Binds 1 divalent metal ion per monomer in the absence of substrate. May bind a second metal ion after substrate binding.</text>
</comment>
<dbReference type="CDD" id="cd07181">
    <property type="entry name" value="RNase_HII_eukaryota_like"/>
    <property type="match status" value="1"/>
</dbReference>
<keyword evidence="13" id="KW-1185">Reference proteome</keyword>
<dbReference type="GO" id="GO:0003723">
    <property type="term" value="F:RNA binding"/>
    <property type="evidence" value="ECO:0007669"/>
    <property type="project" value="UniProtKB-UniRule"/>
</dbReference>
<feature type="domain" description="RNase H type-2" evidence="11">
    <location>
        <begin position="77"/>
        <end position="305"/>
    </location>
</feature>
<evidence type="ECO:0000313" key="12">
    <source>
        <dbReference type="EMBL" id="ONH69245.1"/>
    </source>
</evidence>
<evidence type="ECO:0000256" key="1">
    <source>
        <dbReference type="ARBA" id="ARBA00000077"/>
    </source>
</evidence>
<name>A0A1V2LC60_CYBFA</name>
<organism evidence="12 13">
    <name type="scientific">Cyberlindnera fabianii</name>
    <name type="common">Yeast</name>
    <name type="synonym">Hansenula fabianii</name>
    <dbReference type="NCBI Taxonomy" id="36022"/>
    <lineage>
        <taxon>Eukaryota</taxon>
        <taxon>Fungi</taxon>
        <taxon>Dikarya</taxon>
        <taxon>Ascomycota</taxon>
        <taxon>Saccharomycotina</taxon>
        <taxon>Saccharomycetes</taxon>
        <taxon>Phaffomycetales</taxon>
        <taxon>Phaffomycetaceae</taxon>
        <taxon>Cyberlindnera</taxon>
    </lineage>
</organism>
<dbReference type="GO" id="GO:0046872">
    <property type="term" value="F:metal ion binding"/>
    <property type="evidence" value="ECO:0007669"/>
    <property type="project" value="UniProtKB-KW"/>
</dbReference>
<dbReference type="InterPro" id="IPR023160">
    <property type="entry name" value="RNase_HII_hlx-loop-hlx_cap_dom"/>
</dbReference>
<dbReference type="Pfam" id="PF01351">
    <property type="entry name" value="RNase_HII"/>
    <property type="match status" value="1"/>
</dbReference>
<evidence type="ECO:0000256" key="2">
    <source>
        <dbReference type="ARBA" id="ARBA00001946"/>
    </source>
</evidence>